<keyword evidence="2" id="KW-1003">Cell membrane</keyword>
<feature type="transmembrane region" description="Helical" evidence="8">
    <location>
        <begin position="308"/>
        <end position="327"/>
    </location>
</feature>
<evidence type="ECO:0000313" key="10">
    <source>
        <dbReference type="EMBL" id="ODS34562.1"/>
    </source>
</evidence>
<dbReference type="InterPro" id="IPR038731">
    <property type="entry name" value="RgtA/B/C-like"/>
</dbReference>
<gene>
    <name evidence="10" type="ORF">SCARUB_00297</name>
</gene>
<dbReference type="InterPro" id="IPR050297">
    <property type="entry name" value="LipidA_mod_glycosyltrf_83"/>
</dbReference>
<evidence type="ECO:0000256" key="7">
    <source>
        <dbReference type="ARBA" id="ARBA00023136"/>
    </source>
</evidence>
<dbReference type="Pfam" id="PF13231">
    <property type="entry name" value="PMT_2"/>
    <property type="match status" value="1"/>
</dbReference>
<dbReference type="AlphaFoldDB" id="A0A1E3XG21"/>
<dbReference type="EMBL" id="MAYW01000004">
    <property type="protein sequence ID" value="ODS34562.1"/>
    <property type="molecule type" value="Genomic_DNA"/>
</dbReference>
<evidence type="ECO:0000256" key="6">
    <source>
        <dbReference type="ARBA" id="ARBA00022989"/>
    </source>
</evidence>
<comment type="subcellular location">
    <subcellularLocation>
        <location evidence="1">Cell membrane</location>
        <topology evidence="1">Multi-pass membrane protein</topology>
    </subcellularLocation>
</comment>
<feature type="transmembrane region" description="Helical" evidence="8">
    <location>
        <begin position="6"/>
        <end position="23"/>
    </location>
</feature>
<dbReference type="Proteomes" id="UP000094056">
    <property type="component" value="Unassembled WGS sequence"/>
</dbReference>
<feature type="transmembrane region" description="Helical" evidence="8">
    <location>
        <begin position="179"/>
        <end position="200"/>
    </location>
</feature>
<feature type="transmembrane region" description="Helical" evidence="8">
    <location>
        <begin position="63"/>
        <end position="81"/>
    </location>
</feature>
<keyword evidence="4" id="KW-0808">Transferase</keyword>
<evidence type="ECO:0000256" key="5">
    <source>
        <dbReference type="ARBA" id="ARBA00022692"/>
    </source>
</evidence>
<proteinExistence type="predicted"/>
<evidence type="ECO:0000256" key="4">
    <source>
        <dbReference type="ARBA" id="ARBA00022679"/>
    </source>
</evidence>
<feature type="domain" description="Glycosyltransferase RgtA/B/C/D-like" evidence="9">
    <location>
        <begin position="188"/>
        <end position="320"/>
    </location>
</feature>
<keyword evidence="5 8" id="KW-0812">Transmembrane</keyword>
<feature type="transmembrane region" description="Helical" evidence="8">
    <location>
        <begin position="35"/>
        <end position="57"/>
    </location>
</feature>
<feature type="transmembrane region" description="Helical" evidence="8">
    <location>
        <begin position="102"/>
        <end position="121"/>
    </location>
</feature>
<evidence type="ECO:0000256" key="1">
    <source>
        <dbReference type="ARBA" id="ARBA00004651"/>
    </source>
</evidence>
<keyword evidence="6 8" id="KW-1133">Transmembrane helix</keyword>
<protein>
    <recommendedName>
        <fullName evidence="9">Glycosyltransferase RgtA/B/C/D-like domain-containing protein</fullName>
    </recommendedName>
</protein>
<dbReference type="GO" id="GO:0005886">
    <property type="term" value="C:plasma membrane"/>
    <property type="evidence" value="ECO:0007669"/>
    <property type="project" value="UniProtKB-SubCell"/>
</dbReference>
<evidence type="ECO:0000313" key="11">
    <source>
        <dbReference type="Proteomes" id="UP000094056"/>
    </source>
</evidence>
<dbReference type="PANTHER" id="PTHR33908:SF11">
    <property type="entry name" value="MEMBRANE PROTEIN"/>
    <property type="match status" value="1"/>
</dbReference>
<feature type="transmembrane region" description="Helical" evidence="8">
    <location>
        <begin position="257"/>
        <end position="288"/>
    </location>
</feature>
<comment type="caution">
    <text evidence="10">The sequence shown here is derived from an EMBL/GenBank/DDBJ whole genome shotgun (WGS) entry which is preliminary data.</text>
</comment>
<organism evidence="10 11">
    <name type="scientific">Candidatus Scalindua rubra</name>
    <dbReference type="NCBI Taxonomy" id="1872076"/>
    <lineage>
        <taxon>Bacteria</taxon>
        <taxon>Pseudomonadati</taxon>
        <taxon>Planctomycetota</taxon>
        <taxon>Candidatus Brocadiia</taxon>
        <taxon>Candidatus Brocadiales</taxon>
        <taxon>Candidatus Scalinduaceae</taxon>
        <taxon>Candidatus Scalindua</taxon>
    </lineage>
</organism>
<evidence type="ECO:0000256" key="3">
    <source>
        <dbReference type="ARBA" id="ARBA00022676"/>
    </source>
</evidence>
<sequence>MIDILLLIIFMILAISIGAYFFDFYKLEFSSRMEFLLFSLAIGLGIISYTIFFLAVMGILYSWTIYIFLILLLLFSIPKIYRSTRQFRYKSLKVTHQPFINYLLFFIIGTYIGLTFIDALVPPTEADSLVYHLADPKKFLKYHSLIHTQIPGIDLKTSKIMPFNFEMLYVIPLTFDRDIFAKLIQFGTALCAGLVLYMLSARFFSKLAGLFAVAVFLIQPFVFNYVSTPKVDTAIVLYAILSLYTFLVWYDNQESKWLILCGIFSGLFFACKLSGLFLMIILSVLIFYKLFYEKKFDFKYSGFYLIKYLVPAFIITAPWLLRSWVVIGDPLYPYIIKLTGDHFKTNLIHHKKSVIDFITYPWNLTLDPGQLMRRGSIYKEKNISFVSCHYSRVTFTKNV</sequence>
<name>A0A1E3XG21_9BACT</name>
<accession>A0A1E3XG21</accession>
<evidence type="ECO:0000256" key="2">
    <source>
        <dbReference type="ARBA" id="ARBA00022475"/>
    </source>
</evidence>
<feature type="transmembrane region" description="Helical" evidence="8">
    <location>
        <begin position="207"/>
        <end position="227"/>
    </location>
</feature>
<dbReference type="PANTHER" id="PTHR33908">
    <property type="entry name" value="MANNOSYLTRANSFERASE YKCB-RELATED"/>
    <property type="match status" value="1"/>
</dbReference>
<evidence type="ECO:0000259" key="9">
    <source>
        <dbReference type="Pfam" id="PF13231"/>
    </source>
</evidence>
<keyword evidence="7 8" id="KW-0472">Membrane</keyword>
<evidence type="ECO:0000256" key="8">
    <source>
        <dbReference type="SAM" id="Phobius"/>
    </source>
</evidence>
<feature type="transmembrane region" description="Helical" evidence="8">
    <location>
        <begin position="233"/>
        <end position="250"/>
    </location>
</feature>
<dbReference type="GO" id="GO:0009103">
    <property type="term" value="P:lipopolysaccharide biosynthetic process"/>
    <property type="evidence" value="ECO:0007669"/>
    <property type="project" value="UniProtKB-ARBA"/>
</dbReference>
<keyword evidence="3" id="KW-0328">Glycosyltransferase</keyword>
<reference evidence="10 11" key="1">
    <citation type="submission" date="2016-07" db="EMBL/GenBank/DDBJ databases">
        <title>Draft genome of Scalindua rubra, obtained from a brine-seawater interface in the Red Sea, sheds light on salt adaptation in anammox bacteria.</title>
        <authorList>
            <person name="Speth D.R."/>
            <person name="Lagkouvardos I."/>
            <person name="Wang Y."/>
            <person name="Qian P.-Y."/>
            <person name="Dutilh B.E."/>
            <person name="Jetten M.S."/>
        </authorList>
    </citation>
    <scope>NUCLEOTIDE SEQUENCE [LARGE SCALE GENOMIC DNA]</scope>
    <source>
        <strain evidence="10">BSI-1</strain>
    </source>
</reference>
<dbReference type="GO" id="GO:0016763">
    <property type="term" value="F:pentosyltransferase activity"/>
    <property type="evidence" value="ECO:0007669"/>
    <property type="project" value="TreeGrafter"/>
</dbReference>